<organism evidence="2 3">
    <name type="scientific">Paenacidovorax caeni</name>
    <dbReference type="NCBI Taxonomy" id="343013"/>
    <lineage>
        <taxon>Bacteria</taxon>
        <taxon>Pseudomonadati</taxon>
        <taxon>Pseudomonadota</taxon>
        <taxon>Betaproteobacteria</taxon>
        <taxon>Burkholderiales</taxon>
        <taxon>Comamonadaceae</taxon>
        <taxon>Paenacidovorax</taxon>
    </lineage>
</organism>
<reference evidence="2 3" key="1">
    <citation type="submission" date="2016-10" db="EMBL/GenBank/DDBJ databases">
        <authorList>
            <person name="de Groot N.N."/>
        </authorList>
    </citation>
    <scope>NUCLEOTIDE SEQUENCE [LARGE SCALE GENOMIC DNA]</scope>
    <source>
        <strain evidence="2 3">R-24608</strain>
    </source>
</reference>
<proteinExistence type="predicted"/>
<evidence type="ECO:0000313" key="2">
    <source>
        <dbReference type="EMBL" id="SFU75148.1"/>
    </source>
</evidence>
<keyword evidence="1" id="KW-0812">Transmembrane</keyword>
<protein>
    <submittedName>
        <fullName evidence="2">Methyl-accepting chemotaxis protein</fullName>
    </submittedName>
</protein>
<gene>
    <name evidence="2" type="ORF">SAMN04489707_101824</name>
</gene>
<dbReference type="AlphaFoldDB" id="A0A1I7IQH2"/>
<dbReference type="STRING" id="343013.SAMN04489707_101824"/>
<keyword evidence="1" id="KW-0472">Membrane</keyword>
<keyword evidence="1" id="KW-1133">Transmembrane helix</keyword>
<dbReference type="Proteomes" id="UP000183656">
    <property type="component" value="Unassembled WGS sequence"/>
</dbReference>
<accession>A0A1I7IQH2</accession>
<keyword evidence="3" id="KW-1185">Reference proteome</keyword>
<evidence type="ECO:0000256" key="1">
    <source>
        <dbReference type="SAM" id="Phobius"/>
    </source>
</evidence>
<sequence>MFQTLRARLTGVSVAIATLSLIVLSLVAFLVVRTNMLQALDERIGGVTQLHAADLAQWVKDNQRVTGSLKAAIALPDPIPALLAAKQA</sequence>
<evidence type="ECO:0000313" key="3">
    <source>
        <dbReference type="Proteomes" id="UP000183656"/>
    </source>
</evidence>
<dbReference type="EMBL" id="FPBX01000018">
    <property type="protein sequence ID" value="SFU75148.1"/>
    <property type="molecule type" value="Genomic_DNA"/>
</dbReference>
<name>A0A1I7IQH2_9BURK</name>
<feature type="transmembrane region" description="Helical" evidence="1">
    <location>
        <begin position="12"/>
        <end position="32"/>
    </location>
</feature>